<protein>
    <recommendedName>
        <fullName evidence="3">Chromo domain-containing protein</fullName>
    </recommendedName>
</protein>
<evidence type="ECO:0008006" key="3">
    <source>
        <dbReference type="Google" id="ProtNLM"/>
    </source>
</evidence>
<dbReference type="AlphaFoldDB" id="A0A1S4BVJ9"/>
<proteinExistence type="predicted"/>
<name>A0A1S4BVJ9_TOBAC</name>
<dbReference type="KEGG" id="nta:107812308"/>
<reference evidence="2" key="1">
    <citation type="submission" date="2025-08" db="UniProtKB">
        <authorList>
            <consortium name="RefSeq"/>
        </authorList>
    </citation>
    <scope>IDENTIFICATION</scope>
</reference>
<dbReference type="PaxDb" id="4097-A0A1S4BVJ9"/>
<feature type="compositionally biased region" description="Polar residues" evidence="1">
    <location>
        <begin position="189"/>
        <end position="201"/>
    </location>
</feature>
<gene>
    <name evidence="2" type="primary">LOC107812308</name>
</gene>
<dbReference type="RefSeq" id="XP_016492858.1">
    <property type="nucleotide sequence ID" value="XM_016637372.1"/>
</dbReference>
<organism evidence="2">
    <name type="scientific">Nicotiana tabacum</name>
    <name type="common">Common tobacco</name>
    <dbReference type="NCBI Taxonomy" id="4097"/>
    <lineage>
        <taxon>Eukaryota</taxon>
        <taxon>Viridiplantae</taxon>
        <taxon>Streptophyta</taxon>
        <taxon>Embryophyta</taxon>
        <taxon>Tracheophyta</taxon>
        <taxon>Spermatophyta</taxon>
        <taxon>Magnoliopsida</taxon>
        <taxon>eudicotyledons</taxon>
        <taxon>Gunneridae</taxon>
        <taxon>Pentapetalae</taxon>
        <taxon>asterids</taxon>
        <taxon>lamiids</taxon>
        <taxon>Solanales</taxon>
        <taxon>Solanaceae</taxon>
        <taxon>Nicotianoideae</taxon>
        <taxon>Nicotianeae</taxon>
        <taxon>Nicotiana</taxon>
    </lineage>
</organism>
<dbReference type="PANTHER" id="PTHR46148:SF60">
    <property type="entry name" value="CHROMO DOMAIN-CONTAINING PROTEIN"/>
    <property type="match status" value="1"/>
</dbReference>
<evidence type="ECO:0000313" key="2">
    <source>
        <dbReference type="RefSeq" id="XP_016492858.1"/>
    </source>
</evidence>
<dbReference type="OrthoDB" id="998058at2759"/>
<dbReference type="PANTHER" id="PTHR46148">
    <property type="entry name" value="CHROMO DOMAIN-CONTAINING PROTEIN"/>
    <property type="match status" value="1"/>
</dbReference>
<evidence type="ECO:0000256" key="1">
    <source>
        <dbReference type="SAM" id="MobiDB-lite"/>
    </source>
</evidence>
<accession>A0A1S4BVJ9</accession>
<feature type="region of interest" description="Disordered" evidence="1">
    <location>
        <begin position="143"/>
        <end position="201"/>
    </location>
</feature>
<sequence>MLRACIIDFGGKLDQFLPLAWFSYNNNYQSSIEMDPYEGCRSPASWFEPGKSRLLGTDLVRDTLENLDKDLTYDEEPVAILDWQVRKLRSKDIASVKVYCRRQSVDEATWETEHDMQRRYAHLFGISASPWLPGAVPDLAGLGDNVVMRSSPPGEEEVSKPTKDKKRRRASPPDTPKPRKGRARKSKTDPSVLSANVARTL</sequence>